<keyword evidence="3" id="KW-1185">Reference proteome</keyword>
<comment type="caution">
    <text evidence="2">The sequence shown here is derived from an EMBL/GenBank/DDBJ whole genome shotgun (WGS) entry which is preliminary data.</text>
</comment>
<proteinExistence type="predicted"/>
<evidence type="ECO:0000313" key="2">
    <source>
        <dbReference type="EMBL" id="GLK70970.1"/>
    </source>
</evidence>
<gene>
    <name evidence="2" type="ORF">GCM10017643_10850</name>
</gene>
<dbReference type="AlphaFoldDB" id="A0A9W6J822"/>
<accession>A0A9W6J822</accession>
<organism evidence="2 3">
    <name type="scientific">Ancylobacter dichloromethanicus</name>
    <dbReference type="NCBI Taxonomy" id="518825"/>
    <lineage>
        <taxon>Bacteria</taxon>
        <taxon>Pseudomonadati</taxon>
        <taxon>Pseudomonadota</taxon>
        <taxon>Alphaproteobacteria</taxon>
        <taxon>Hyphomicrobiales</taxon>
        <taxon>Xanthobacteraceae</taxon>
        <taxon>Ancylobacter</taxon>
    </lineage>
</organism>
<feature type="compositionally biased region" description="Polar residues" evidence="1">
    <location>
        <begin position="1"/>
        <end position="10"/>
    </location>
</feature>
<dbReference type="EMBL" id="BSFJ01000005">
    <property type="protein sequence ID" value="GLK70970.1"/>
    <property type="molecule type" value="Genomic_DNA"/>
</dbReference>
<evidence type="ECO:0000313" key="3">
    <source>
        <dbReference type="Proteomes" id="UP001143370"/>
    </source>
</evidence>
<protein>
    <submittedName>
        <fullName evidence="2">Uncharacterized protein</fullName>
    </submittedName>
</protein>
<reference evidence="2" key="2">
    <citation type="submission" date="2023-01" db="EMBL/GenBank/DDBJ databases">
        <authorList>
            <person name="Sun Q."/>
            <person name="Evtushenko L."/>
        </authorList>
    </citation>
    <scope>NUCLEOTIDE SEQUENCE</scope>
    <source>
        <strain evidence="2">VKM B-2484</strain>
    </source>
</reference>
<reference evidence="2" key="1">
    <citation type="journal article" date="2014" name="Int. J. Syst. Evol. Microbiol.">
        <title>Complete genome sequence of Corynebacterium casei LMG S-19264T (=DSM 44701T), isolated from a smear-ripened cheese.</title>
        <authorList>
            <consortium name="US DOE Joint Genome Institute (JGI-PGF)"/>
            <person name="Walter F."/>
            <person name="Albersmeier A."/>
            <person name="Kalinowski J."/>
            <person name="Ruckert C."/>
        </authorList>
    </citation>
    <scope>NUCLEOTIDE SEQUENCE</scope>
    <source>
        <strain evidence="2">VKM B-2484</strain>
    </source>
</reference>
<sequence>MLISAATQPSIPTPRAAMPKATPNTNTGGSTARIARAPRQHPAAVSVAPGGRGWEAGAMAGYAEV</sequence>
<dbReference type="Proteomes" id="UP001143370">
    <property type="component" value="Unassembled WGS sequence"/>
</dbReference>
<feature type="region of interest" description="Disordered" evidence="1">
    <location>
        <begin position="1"/>
        <end position="53"/>
    </location>
</feature>
<evidence type="ECO:0000256" key="1">
    <source>
        <dbReference type="SAM" id="MobiDB-lite"/>
    </source>
</evidence>
<name>A0A9W6J822_9HYPH</name>